<evidence type="ECO:0000313" key="2">
    <source>
        <dbReference type="Proteomes" id="UP000012589"/>
    </source>
</evidence>
<dbReference type="AlphaFoldDB" id="N2BC15"/>
<dbReference type="PATRIC" id="fig|1235802.3.peg.1038"/>
<dbReference type="Proteomes" id="UP000012589">
    <property type="component" value="Unassembled WGS sequence"/>
</dbReference>
<comment type="caution">
    <text evidence="1">The sequence shown here is derived from an EMBL/GenBank/DDBJ whole genome shotgun (WGS) entry which is preliminary data.</text>
</comment>
<dbReference type="HOGENOM" id="CLU_2245901_0_0_9"/>
<reference evidence="1 2" key="1">
    <citation type="journal article" date="2014" name="Genome Announc.">
        <title>Draft genome sequences of the altered schaedler flora, a defined bacterial community from gnotobiotic mice.</title>
        <authorList>
            <person name="Wannemuehler M.J."/>
            <person name="Overstreet A.M."/>
            <person name="Ward D.V."/>
            <person name="Phillips G.J."/>
        </authorList>
    </citation>
    <scope>NUCLEOTIDE SEQUENCE [LARGE SCALE GENOMIC DNA]</scope>
    <source>
        <strain evidence="1 2">ASF492</strain>
    </source>
</reference>
<keyword evidence="2" id="KW-1185">Reference proteome</keyword>
<gene>
    <name evidence="1" type="ORF">C823_00967</name>
</gene>
<name>N2BC15_9FIRM</name>
<organism evidence="1 2">
    <name type="scientific">Eubacterium plexicaudatum ASF492</name>
    <dbReference type="NCBI Taxonomy" id="1235802"/>
    <lineage>
        <taxon>Bacteria</taxon>
        <taxon>Bacillati</taxon>
        <taxon>Bacillota</taxon>
        <taxon>Clostridia</taxon>
        <taxon>Eubacteriales</taxon>
        <taxon>Eubacteriaceae</taxon>
        <taxon>Eubacterium</taxon>
    </lineage>
</organism>
<accession>N2BC15</accession>
<proteinExistence type="predicted"/>
<dbReference type="EMBL" id="AQFT01000024">
    <property type="protein sequence ID" value="EMZ35895.1"/>
    <property type="molecule type" value="Genomic_DNA"/>
</dbReference>
<protein>
    <submittedName>
        <fullName evidence="1">Uncharacterized protein</fullName>
    </submittedName>
</protein>
<evidence type="ECO:0000313" key="1">
    <source>
        <dbReference type="EMBL" id="EMZ35895.1"/>
    </source>
</evidence>
<sequence>MDYSVFMGCEFPKELHIFSEGQHGLSLADAEWASGEYGEPYTMEQSFAVIDAVKNKSIPVHEEIKVELLKQFDFTKEQNMEIKANKEVEIWLKLAEYWLQKIWG</sequence>
<dbReference type="eggNOG" id="COG0657">
    <property type="taxonomic scope" value="Bacteria"/>
</dbReference>
<dbReference type="STRING" id="1235802.C823_00967"/>
<dbReference type="OrthoDB" id="9794725at2"/>